<dbReference type="AlphaFoldDB" id="A0A3P7J9F2"/>
<dbReference type="PANTHER" id="PTHR10974">
    <property type="entry name" value="FI08016P-RELATED"/>
    <property type="match status" value="1"/>
</dbReference>
<reference evidence="1 2" key="1">
    <citation type="submission" date="2018-11" db="EMBL/GenBank/DDBJ databases">
        <authorList>
            <consortium name="Pathogen Informatics"/>
        </authorList>
    </citation>
    <scope>NUCLEOTIDE SEQUENCE [LARGE SCALE GENOMIC DNA]</scope>
</reference>
<accession>A0A3P7J9F2</accession>
<dbReference type="EMBL" id="UYYB01027381">
    <property type="protein sequence ID" value="VDM72817.1"/>
    <property type="molecule type" value="Genomic_DNA"/>
</dbReference>
<dbReference type="InterPro" id="IPR004245">
    <property type="entry name" value="DUF229"/>
</dbReference>
<dbReference type="Pfam" id="PF02995">
    <property type="entry name" value="DUF229"/>
    <property type="match status" value="1"/>
</dbReference>
<evidence type="ECO:0000313" key="1">
    <source>
        <dbReference type="EMBL" id="VDM72817.1"/>
    </source>
</evidence>
<gene>
    <name evidence="1" type="ORF">SVUK_LOCUS7815</name>
</gene>
<organism evidence="1 2">
    <name type="scientific">Strongylus vulgaris</name>
    <name type="common">Blood worm</name>
    <dbReference type="NCBI Taxonomy" id="40348"/>
    <lineage>
        <taxon>Eukaryota</taxon>
        <taxon>Metazoa</taxon>
        <taxon>Ecdysozoa</taxon>
        <taxon>Nematoda</taxon>
        <taxon>Chromadorea</taxon>
        <taxon>Rhabditida</taxon>
        <taxon>Rhabditina</taxon>
        <taxon>Rhabditomorpha</taxon>
        <taxon>Strongyloidea</taxon>
        <taxon>Strongylidae</taxon>
        <taxon>Strongylus</taxon>
    </lineage>
</organism>
<dbReference type="PANTHER" id="PTHR10974:SF1">
    <property type="entry name" value="FI08016P-RELATED"/>
    <property type="match status" value="1"/>
</dbReference>
<dbReference type="GO" id="GO:0005615">
    <property type="term" value="C:extracellular space"/>
    <property type="evidence" value="ECO:0007669"/>
    <property type="project" value="TreeGrafter"/>
</dbReference>
<proteinExistence type="predicted"/>
<dbReference type="OrthoDB" id="413313at2759"/>
<protein>
    <submittedName>
        <fullName evidence="1">Uncharacterized protein</fullName>
    </submittedName>
</protein>
<evidence type="ECO:0000313" key="2">
    <source>
        <dbReference type="Proteomes" id="UP000270094"/>
    </source>
</evidence>
<sequence>MKSDFALVSCTDGALKWNGILMSVVRRSDQVLLNRGSTRSSDGSGLNVYFLGFDSLSQMSFRRKLPKSVQVIEETLGAVVLNGYNIVGDGTPQAFIPILTASTEEELPLTR</sequence>
<name>A0A3P7J9F2_STRVU</name>
<keyword evidence="2" id="KW-1185">Reference proteome</keyword>
<dbReference type="Proteomes" id="UP000270094">
    <property type="component" value="Unassembled WGS sequence"/>
</dbReference>